<accession>A0A8B6BT85</accession>
<dbReference type="Gene3D" id="3.30.420.40">
    <property type="match status" value="1"/>
</dbReference>
<protein>
    <recommendedName>
        <fullName evidence="6">Heat shock 70 kDa protein 12A</fullName>
    </recommendedName>
</protein>
<dbReference type="SUPFAM" id="SSF53067">
    <property type="entry name" value="Actin-like ATPase domain"/>
    <property type="match status" value="2"/>
</dbReference>
<comment type="caution">
    <text evidence="4">The sequence shown here is derived from an EMBL/GenBank/DDBJ whole genome shotgun (WGS) entry which is preliminary data.</text>
</comment>
<proteinExistence type="inferred from homology"/>
<comment type="similarity">
    <text evidence="1">Belongs to the heat shock protein 70 family.</text>
</comment>
<name>A0A8B6BT85_MYTGA</name>
<evidence type="ECO:0000256" key="3">
    <source>
        <dbReference type="ARBA" id="ARBA00022840"/>
    </source>
</evidence>
<dbReference type="GO" id="GO:0140662">
    <property type="term" value="F:ATP-dependent protein folding chaperone"/>
    <property type="evidence" value="ECO:0007669"/>
    <property type="project" value="InterPro"/>
</dbReference>
<evidence type="ECO:0000313" key="5">
    <source>
        <dbReference type="Proteomes" id="UP000596742"/>
    </source>
</evidence>
<dbReference type="EMBL" id="UYJE01000645">
    <property type="protein sequence ID" value="VDH94853.1"/>
    <property type="molecule type" value="Genomic_DNA"/>
</dbReference>
<gene>
    <name evidence="4" type="ORF">MGAL_10B059334</name>
</gene>
<dbReference type="Pfam" id="PF00012">
    <property type="entry name" value="HSP70"/>
    <property type="match status" value="1"/>
</dbReference>
<evidence type="ECO:0000256" key="1">
    <source>
        <dbReference type="ARBA" id="ARBA00007381"/>
    </source>
</evidence>
<evidence type="ECO:0000256" key="2">
    <source>
        <dbReference type="ARBA" id="ARBA00022741"/>
    </source>
</evidence>
<dbReference type="Proteomes" id="UP000596742">
    <property type="component" value="Unassembled WGS sequence"/>
</dbReference>
<keyword evidence="3" id="KW-0067">ATP-binding</keyword>
<reference evidence="4" key="1">
    <citation type="submission" date="2018-11" db="EMBL/GenBank/DDBJ databases">
        <authorList>
            <person name="Alioto T."/>
            <person name="Alioto T."/>
        </authorList>
    </citation>
    <scope>NUCLEOTIDE SEQUENCE</scope>
</reference>
<evidence type="ECO:0000313" key="4">
    <source>
        <dbReference type="EMBL" id="VDH94853.1"/>
    </source>
</evidence>
<dbReference type="PANTHER" id="PTHR14187">
    <property type="entry name" value="ALPHA KINASE/ELONGATION FACTOR 2 KINASE"/>
    <property type="match status" value="1"/>
</dbReference>
<keyword evidence="5" id="KW-1185">Reference proteome</keyword>
<dbReference type="PANTHER" id="PTHR14187:SF5">
    <property type="entry name" value="HEAT SHOCK 70 KDA PROTEIN 12A"/>
    <property type="match status" value="1"/>
</dbReference>
<dbReference type="InterPro" id="IPR043129">
    <property type="entry name" value="ATPase_NBD"/>
</dbReference>
<dbReference type="InterPro" id="IPR013126">
    <property type="entry name" value="Hsp_70_fam"/>
</dbReference>
<dbReference type="GO" id="GO:0005524">
    <property type="term" value="F:ATP binding"/>
    <property type="evidence" value="ECO:0007669"/>
    <property type="project" value="UniProtKB-KW"/>
</dbReference>
<organism evidence="4 5">
    <name type="scientific">Mytilus galloprovincialis</name>
    <name type="common">Mediterranean mussel</name>
    <dbReference type="NCBI Taxonomy" id="29158"/>
    <lineage>
        <taxon>Eukaryota</taxon>
        <taxon>Metazoa</taxon>
        <taxon>Spiralia</taxon>
        <taxon>Lophotrochozoa</taxon>
        <taxon>Mollusca</taxon>
        <taxon>Bivalvia</taxon>
        <taxon>Autobranchia</taxon>
        <taxon>Pteriomorphia</taxon>
        <taxon>Mytilida</taxon>
        <taxon>Mytiloidea</taxon>
        <taxon>Mytilidae</taxon>
        <taxon>Mytilinae</taxon>
        <taxon>Mytilus</taxon>
    </lineage>
</organism>
<dbReference type="AlphaFoldDB" id="A0A8B6BT85"/>
<dbReference type="OrthoDB" id="2963168at2759"/>
<sequence length="661" mass="75162">MAAKCERQYNDTTMDYRFADDEREQIDIPKVKLTMSVQSYMYEPVSQSQRIAGAESPVGFKISHEITDICHKEDLPCTRRNIRVVLPSDSKGVFSESYFIAAIDFGTSYSGYAFAVIPPNTDIKNVKIYSNQAWNSGNNEAVSLKTPTSLLLNKDKEIISFGYEAENDYSDAMCDGVQDDYYYFHRFKMELYNSKDITSTMTIKDAGGKYMYAVEVFAFSIKALKDHLEEHLKRNKVQTNADKTKWILTVPAIWTDAAKQFMRKSGEMAGIPHNKLFIALEPEVASVYCQCFPPLGGLDIGSTGSKYLIADLGGGTVDITAHETLIDGSLKELTKAYGKNCGGNMIENHFIEAIFGSEFLEVYKKQYPDSYVYLLRCFESKKRTIQSNKSGFVNVTVQYTTLDKVCETKFGTGLREHISLKFGHDKVKVYKDKIRIDLMYAKSLFTGICKDISLLVQDVLQRVNTFNLKHIVLVGGFAKCWLIHEYLQTSFPKLDVIVPEDSDLAVLKGSVLFGYKPDIISYRIIRYAYVILATPPFIENVHDVKRKIYFDGSARCNNVFVPFMESSTLVSRNTEVKRRYNTSERFQTGHWIQIFYTEKENTQYTDDISCRKLGELIVNIPTPSLEKRSVDVVFHFGDTELTVTACDTEAKTKCSVFFNII</sequence>
<dbReference type="CDD" id="cd10229">
    <property type="entry name" value="ASKHA_NBD_HSP70_HSPA12"/>
    <property type="match status" value="1"/>
</dbReference>
<keyword evidence="2" id="KW-0547">Nucleotide-binding</keyword>
<evidence type="ECO:0008006" key="6">
    <source>
        <dbReference type="Google" id="ProtNLM"/>
    </source>
</evidence>